<protein>
    <submittedName>
        <fullName evidence="1">Uncharacterized protein</fullName>
    </submittedName>
</protein>
<gene>
    <name evidence="1" type="ORF">METZ01_LOCUS422648</name>
</gene>
<sequence>MSHLSPDTDNRTRSLPQGLTLTVGRGGDLEGCDDRALQAGIDYLARLGGPGTLQILPGD</sequence>
<evidence type="ECO:0000313" key="1">
    <source>
        <dbReference type="EMBL" id="SVD69794.1"/>
    </source>
</evidence>
<feature type="non-terminal residue" evidence="1">
    <location>
        <position position="59"/>
    </location>
</feature>
<dbReference type="EMBL" id="UINC01167338">
    <property type="protein sequence ID" value="SVD69794.1"/>
    <property type="molecule type" value="Genomic_DNA"/>
</dbReference>
<proteinExistence type="predicted"/>
<organism evidence="1">
    <name type="scientific">marine metagenome</name>
    <dbReference type="NCBI Taxonomy" id="408172"/>
    <lineage>
        <taxon>unclassified sequences</taxon>
        <taxon>metagenomes</taxon>
        <taxon>ecological metagenomes</taxon>
    </lineage>
</organism>
<name>A0A382XG06_9ZZZZ</name>
<accession>A0A382XG06</accession>
<reference evidence="1" key="1">
    <citation type="submission" date="2018-05" db="EMBL/GenBank/DDBJ databases">
        <authorList>
            <person name="Lanie J.A."/>
            <person name="Ng W.-L."/>
            <person name="Kazmierczak K.M."/>
            <person name="Andrzejewski T.M."/>
            <person name="Davidsen T.M."/>
            <person name="Wayne K.J."/>
            <person name="Tettelin H."/>
            <person name="Glass J.I."/>
            <person name="Rusch D."/>
            <person name="Podicherti R."/>
            <person name="Tsui H.-C.T."/>
            <person name="Winkler M.E."/>
        </authorList>
    </citation>
    <scope>NUCLEOTIDE SEQUENCE</scope>
</reference>
<dbReference type="AlphaFoldDB" id="A0A382XG06"/>